<feature type="compositionally biased region" description="Basic and acidic residues" evidence="20">
    <location>
        <begin position="158"/>
        <end position="167"/>
    </location>
</feature>
<dbReference type="PROSITE" id="PS00522">
    <property type="entry name" value="DNA_POLYMERASE_X"/>
    <property type="match status" value="1"/>
</dbReference>
<dbReference type="FunFam" id="3.30.460.10:FF:000020">
    <property type="entry name" value="DNA polymerase lambda"/>
    <property type="match status" value="1"/>
</dbReference>
<evidence type="ECO:0000256" key="11">
    <source>
        <dbReference type="ARBA" id="ARBA00023125"/>
    </source>
</evidence>
<evidence type="ECO:0000256" key="20">
    <source>
        <dbReference type="SAM" id="MobiDB-lite"/>
    </source>
</evidence>
<feature type="region of interest" description="Disordered" evidence="20">
    <location>
        <begin position="158"/>
        <end position="182"/>
    </location>
</feature>
<comment type="cofactor">
    <cofactor evidence="1">
        <name>Mn(2+)</name>
        <dbReference type="ChEBI" id="CHEBI:29035"/>
    </cofactor>
</comment>
<keyword evidence="7" id="KW-0235">DNA replication</keyword>
<dbReference type="Gene3D" id="3.30.210.10">
    <property type="entry name" value="DNA polymerase, thumb domain"/>
    <property type="match status" value="1"/>
</dbReference>
<evidence type="ECO:0000259" key="21">
    <source>
        <dbReference type="PROSITE" id="PS50172"/>
    </source>
</evidence>
<feature type="compositionally biased region" description="Basic and acidic residues" evidence="20">
    <location>
        <begin position="8"/>
        <end position="21"/>
    </location>
</feature>
<feature type="compositionally biased region" description="Basic and acidic residues" evidence="20">
    <location>
        <begin position="29"/>
        <end position="45"/>
    </location>
</feature>
<dbReference type="GO" id="GO:0016829">
    <property type="term" value="F:lyase activity"/>
    <property type="evidence" value="ECO:0007669"/>
    <property type="project" value="UniProtKB-KW"/>
</dbReference>
<keyword evidence="14 19" id="KW-0539">Nucleus</keyword>
<gene>
    <name evidence="22" type="ORF">OCBIM_22034122mg</name>
</gene>
<evidence type="ECO:0000256" key="19">
    <source>
        <dbReference type="RuleBase" id="RU366014"/>
    </source>
</evidence>
<feature type="region of interest" description="Disordered" evidence="20">
    <location>
        <begin position="1"/>
        <end position="48"/>
    </location>
</feature>
<feature type="domain" description="BRCT" evidence="21">
    <location>
        <begin position="52"/>
        <end position="149"/>
    </location>
</feature>
<dbReference type="GO" id="GO:0003887">
    <property type="term" value="F:DNA-directed DNA polymerase activity"/>
    <property type="evidence" value="ECO:0007669"/>
    <property type="project" value="UniProtKB-UniRule"/>
</dbReference>
<dbReference type="SUPFAM" id="SSF81301">
    <property type="entry name" value="Nucleotidyltransferase"/>
    <property type="match status" value="1"/>
</dbReference>
<dbReference type="Gene3D" id="3.40.50.10190">
    <property type="entry name" value="BRCT domain"/>
    <property type="match status" value="1"/>
</dbReference>
<dbReference type="InterPro" id="IPR022312">
    <property type="entry name" value="DNA_pol_X"/>
</dbReference>
<dbReference type="OMA" id="QITTWEE"/>
<dbReference type="GO" id="GO:0005634">
    <property type="term" value="C:nucleus"/>
    <property type="evidence" value="ECO:0007669"/>
    <property type="project" value="UniProtKB-SubCell"/>
</dbReference>
<evidence type="ECO:0000256" key="13">
    <source>
        <dbReference type="ARBA" id="ARBA00023239"/>
    </source>
</evidence>
<dbReference type="SUPFAM" id="SSF81585">
    <property type="entry name" value="PsbU/PolX domain-like"/>
    <property type="match status" value="1"/>
</dbReference>
<feature type="active site" description="Nucleophile; Schiff-base intermediate with DNA; for 5'-dRP lyase activity" evidence="18">
    <location>
        <position position="319"/>
    </location>
</feature>
<evidence type="ECO:0000256" key="1">
    <source>
        <dbReference type="ARBA" id="ARBA00001936"/>
    </source>
</evidence>
<keyword evidence="5 19" id="KW-0808">Transferase</keyword>
<evidence type="ECO:0000256" key="14">
    <source>
        <dbReference type="ARBA" id="ARBA00023242"/>
    </source>
</evidence>
<evidence type="ECO:0000256" key="16">
    <source>
        <dbReference type="ARBA" id="ARBA00054974"/>
    </source>
</evidence>
<dbReference type="SUPFAM" id="SSF52113">
    <property type="entry name" value="BRCT domain"/>
    <property type="match status" value="1"/>
</dbReference>
<dbReference type="KEGG" id="obi:106877116"/>
<reference evidence="22" key="1">
    <citation type="submission" date="2015-07" db="EMBL/GenBank/DDBJ databases">
        <title>MeaNS - Measles Nucleotide Surveillance Program.</title>
        <authorList>
            <person name="Tran T."/>
            <person name="Druce J."/>
        </authorList>
    </citation>
    <scope>NUCLEOTIDE SEQUENCE</scope>
    <source>
        <strain evidence="22">UCB-OBI-ISO-001</strain>
        <tissue evidence="22">Gonad</tissue>
    </source>
</reference>
<dbReference type="FunFam" id="3.30.210.10:FF:000001">
    <property type="entry name" value="DNA polymerase lambda"/>
    <property type="match status" value="1"/>
</dbReference>
<dbReference type="OrthoDB" id="205514at2759"/>
<comment type="subcellular location">
    <subcellularLocation>
        <location evidence="2 19">Nucleus</location>
    </subcellularLocation>
</comment>
<proteinExistence type="inferred from homology"/>
<evidence type="ECO:0000256" key="10">
    <source>
        <dbReference type="ARBA" id="ARBA00022932"/>
    </source>
</evidence>
<dbReference type="CDD" id="cd00141">
    <property type="entry name" value="NT_POLXc"/>
    <property type="match status" value="1"/>
</dbReference>
<evidence type="ECO:0000256" key="15">
    <source>
        <dbReference type="ARBA" id="ARBA00049244"/>
    </source>
</evidence>
<organism evidence="22">
    <name type="scientific">Octopus bimaculoides</name>
    <name type="common">California two-spotted octopus</name>
    <dbReference type="NCBI Taxonomy" id="37653"/>
    <lineage>
        <taxon>Eukaryota</taxon>
        <taxon>Metazoa</taxon>
        <taxon>Spiralia</taxon>
        <taxon>Lophotrochozoa</taxon>
        <taxon>Mollusca</taxon>
        <taxon>Cephalopoda</taxon>
        <taxon>Coleoidea</taxon>
        <taxon>Octopodiformes</taxon>
        <taxon>Octopoda</taxon>
        <taxon>Incirrata</taxon>
        <taxon>Octopodidae</taxon>
        <taxon>Octopus</taxon>
    </lineage>
</organism>
<dbReference type="InterPro" id="IPR019843">
    <property type="entry name" value="DNA_pol-X_BS"/>
</dbReference>
<dbReference type="AlphaFoldDB" id="A0A0L8GFS8"/>
<dbReference type="InterPro" id="IPR036420">
    <property type="entry name" value="BRCT_dom_sf"/>
</dbReference>
<comment type="function">
    <text evidence="19">DNA polymerase that functions in several pathways of DNA repair. Involved in base excision repair (BER) responsible for repair of lesions that give rise to abasic (AP) sites in DNA. Also contributes to DNA double-strand break repair by non-homologous end joining and homologous recombination. Has both template-dependent and template-independent (terminal transferase) DNA polymerase activities. Has also a 5'-deoxyribose-5-phosphate lyase (dRP lyase) activity.</text>
</comment>
<dbReference type="Gene3D" id="1.10.150.110">
    <property type="entry name" value="DNA polymerase beta, N-terminal domain-like"/>
    <property type="match status" value="1"/>
</dbReference>
<dbReference type="Pfam" id="PF14792">
    <property type="entry name" value="DNA_pol_B_palm"/>
    <property type="match status" value="1"/>
</dbReference>
<comment type="catalytic activity">
    <reaction evidence="15 19">
        <text>DNA(n) + a 2'-deoxyribonucleoside 5'-triphosphate = DNA(n+1) + diphosphate</text>
        <dbReference type="Rhea" id="RHEA:22508"/>
        <dbReference type="Rhea" id="RHEA-COMP:17339"/>
        <dbReference type="Rhea" id="RHEA-COMP:17340"/>
        <dbReference type="ChEBI" id="CHEBI:33019"/>
        <dbReference type="ChEBI" id="CHEBI:61560"/>
        <dbReference type="ChEBI" id="CHEBI:173112"/>
        <dbReference type="EC" id="2.7.7.7"/>
    </reaction>
</comment>
<dbReference type="InterPro" id="IPR002008">
    <property type="entry name" value="DNA_pol_X_beta-like"/>
</dbReference>
<dbReference type="Gene3D" id="1.10.150.20">
    <property type="entry name" value="5' to 3' exonuclease, C-terminal subdomain"/>
    <property type="match status" value="1"/>
</dbReference>
<keyword evidence="6 19" id="KW-0548">Nucleotidyltransferase</keyword>
<dbReference type="STRING" id="37653.A0A0L8GFS8"/>
<dbReference type="InterPro" id="IPR043519">
    <property type="entry name" value="NT_sf"/>
</dbReference>
<dbReference type="PRINTS" id="PR00869">
    <property type="entry name" value="DNAPOLX"/>
</dbReference>
<accession>A0A0L8GFS8</accession>
<dbReference type="EC" id="2.7.7.7" evidence="19"/>
<dbReference type="PRINTS" id="PR00870">
    <property type="entry name" value="DNAPOLXBETA"/>
</dbReference>
<dbReference type="Pfam" id="PF10391">
    <property type="entry name" value="DNA_pol_lambd_f"/>
    <property type="match status" value="1"/>
</dbReference>
<evidence type="ECO:0000313" key="22">
    <source>
        <dbReference type="EMBL" id="KOF75866.1"/>
    </source>
</evidence>
<evidence type="ECO:0000256" key="9">
    <source>
        <dbReference type="ARBA" id="ARBA00022763"/>
    </source>
</evidence>
<keyword evidence="12 19" id="KW-0234">DNA repair</keyword>
<dbReference type="GO" id="GO:0006303">
    <property type="term" value="P:double-strand break repair via nonhomologous end joining"/>
    <property type="evidence" value="ECO:0007669"/>
    <property type="project" value="TreeGrafter"/>
</dbReference>
<keyword evidence="8" id="KW-0479">Metal-binding</keyword>
<name>A0A0L8GFS8_OCTBM</name>
<protein>
    <recommendedName>
        <fullName evidence="19">DNA polymerase</fullName>
        <ecNumber evidence="19">2.7.7.7</ecNumber>
    </recommendedName>
</protein>
<keyword evidence="4" id="KW-0237">DNA synthesis</keyword>
<dbReference type="Gene3D" id="3.30.460.10">
    <property type="entry name" value="Beta Polymerase, domain 2"/>
    <property type="match status" value="1"/>
</dbReference>
<evidence type="ECO:0000256" key="12">
    <source>
        <dbReference type="ARBA" id="ARBA00023204"/>
    </source>
</evidence>
<dbReference type="SMART" id="SM00292">
    <property type="entry name" value="BRCT"/>
    <property type="match status" value="1"/>
</dbReference>
<dbReference type="InterPro" id="IPR037160">
    <property type="entry name" value="DNA_Pol_thumb_sf"/>
</dbReference>
<evidence type="ECO:0000256" key="3">
    <source>
        <dbReference type="ARBA" id="ARBA00008323"/>
    </source>
</evidence>
<comment type="function">
    <text evidence="16">DNA polymerase that functions in several pathways of DNA repair. Involved in base excision repair (BER) responsible for repair of lesions that give rise to abasic (AP) sites in DNA. Also contributes to DNA double-strand break repair by non-homologous end joining and homologous recombination. Has both template-dependent and template-independent (terminal transferase) DNA polymerase activities. Also has a 5'-deoxyribose-5-phosphate lyase (dRP lyase) activity.</text>
</comment>
<dbReference type="GO" id="GO:0003677">
    <property type="term" value="F:DNA binding"/>
    <property type="evidence" value="ECO:0007669"/>
    <property type="project" value="UniProtKB-UniRule"/>
</dbReference>
<comment type="subunit">
    <text evidence="17">Interacts with PCNA. Interacts with PAXX; promoting POLL recruitment to double-strand breaks (DSBs) and stimulation of the end-filling activity of POLL. Interacts with XRCC4; promoting POLL recruitment to double-strand breaks (DSBs) and stimulation of the end-filling activity of POLL. Interacts with NHEJ1/XLF; promoting POLL recruitment to double-strand breaks (DSBs) and stimulation of the end-filling activity of POLL.</text>
</comment>
<dbReference type="Pfam" id="PF14791">
    <property type="entry name" value="DNA_pol_B_thumb"/>
    <property type="match status" value="1"/>
</dbReference>
<dbReference type="InterPro" id="IPR010996">
    <property type="entry name" value="HHH_MUS81"/>
</dbReference>
<evidence type="ECO:0000256" key="2">
    <source>
        <dbReference type="ARBA" id="ARBA00004123"/>
    </source>
</evidence>
<sequence length="583" mass="66470">MASKRKTSSKESPADNKEQKLSRYFPVTSKDRQNHNYSKTEESNRNPRTSLCSKKFLKNVSLYILSAGIPKIRKDLFASKVVQFGGVILNEFVLGKCSHVLVSETMTLDRALKLLKIEETSCGLPIVSTLWLSSCLKKESLLPADSFLLNLPRDTEEPSDSVKEVSDHSNIISDPPLKLLPDEPPPFVTTQEEKNTFIKEKNTFIKEKDHQVRNDANDNEEYIDNSQTDFETNSQVSTQTVPKGRWVCFESSRNSPVNYNRHITDTLEEMVKTYKSTNDKWRAYSYQKAIGILKREPKEITSREEARNLRGIGDSLADKIWEIVQSGRLRKLDEFQSSEQLQVLNLLTNVWGAGPHTAKLWYQQGYRSLKDLEEKAVLTKQQKVGLRYYDDFLERMSREEVAAIERIVSENTEKVVAGSIVQVCGSYRRGKETCGDIDILISHPDGESHQGLLSRLLSQLKEIKFITDDLIEIEENGSQRKYMGVCLSPLSPDHHRRIDIIVAPYSEYACALVHFTGSAHFNRSIRHLAKTKGMSLSEHALRTGVVRGSREKLYKGNALPTPTEQSIFDQLGVPYRRPEERDH</sequence>
<dbReference type="GO" id="GO:0006260">
    <property type="term" value="P:DNA replication"/>
    <property type="evidence" value="ECO:0007669"/>
    <property type="project" value="UniProtKB-KW"/>
</dbReference>
<keyword evidence="10 19" id="KW-0239">DNA-directed DNA polymerase</keyword>
<dbReference type="InterPro" id="IPR029398">
    <property type="entry name" value="PolB_thumb"/>
</dbReference>
<dbReference type="FunFam" id="1.10.150.110:FF:000004">
    <property type="entry name" value="DNA polymerase lambda"/>
    <property type="match status" value="1"/>
</dbReference>
<evidence type="ECO:0000256" key="18">
    <source>
        <dbReference type="PIRSR" id="PIRSR622312-50"/>
    </source>
</evidence>
<dbReference type="InterPro" id="IPR027421">
    <property type="entry name" value="DNA_pol_lamdba_lyase_dom_sf"/>
</dbReference>
<dbReference type="EMBL" id="KQ421984">
    <property type="protein sequence ID" value="KOF75866.1"/>
    <property type="molecule type" value="Genomic_DNA"/>
</dbReference>
<keyword evidence="11" id="KW-0238">DNA-binding</keyword>
<evidence type="ECO:0000256" key="4">
    <source>
        <dbReference type="ARBA" id="ARBA00022634"/>
    </source>
</evidence>
<dbReference type="PANTHER" id="PTHR11276:SF28">
    <property type="entry name" value="DNA POLYMERASE LAMBDA"/>
    <property type="match status" value="1"/>
</dbReference>
<dbReference type="InterPro" id="IPR001357">
    <property type="entry name" value="BRCT_dom"/>
</dbReference>
<evidence type="ECO:0000256" key="17">
    <source>
        <dbReference type="ARBA" id="ARBA00061803"/>
    </source>
</evidence>
<evidence type="ECO:0000256" key="8">
    <source>
        <dbReference type="ARBA" id="ARBA00022723"/>
    </source>
</evidence>
<evidence type="ECO:0000256" key="7">
    <source>
        <dbReference type="ARBA" id="ARBA00022705"/>
    </source>
</evidence>
<dbReference type="PANTHER" id="PTHR11276">
    <property type="entry name" value="DNA POLYMERASE TYPE-X FAMILY MEMBER"/>
    <property type="match status" value="1"/>
</dbReference>
<evidence type="ECO:0000256" key="6">
    <source>
        <dbReference type="ARBA" id="ARBA00022695"/>
    </source>
</evidence>
<keyword evidence="13" id="KW-0456">Lyase</keyword>
<dbReference type="SUPFAM" id="SSF47802">
    <property type="entry name" value="DNA polymerase beta, N-terminal domain-like"/>
    <property type="match status" value="1"/>
</dbReference>
<evidence type="ECO:0000256" key="5">
    <source>
        <dbReference type="ARBA" id="ARBA00022679"/>
    </source>
</evidence>
<comment type="similarity">
    <text evidence="3 19">Belongs to the DNA polymerase type-X family.</text>
</comment>
<keyword evidence="9 19" id="KW-0227">DNA damage</keyword>
<dbReference type="PROSITE" id="PS50172">
    <property type="entry name" value="BRCT"/>
    <property type="match status" value="1"/>
</dbReference>
<dbReference type="InterPro" id="IPR028207">
    <property type="entry name" value="DNA_pol_B_palm_palm"/>
</dbReference>
<dbReference type="FunFam" id="1.10.150.20:FF:000010">
    <property type="entry name" value="DNA polymerase lambda"/>
    <property type="match status" value="1"/>
</dbReference>
<dbReference type="InterPro" id="IPR018944">
    <property type="entry name" value="DNA_pol_lambd_fingers_domain"/>
</dbReference>
<dbReference type="Pfam" id="PF14716">
    <property type="entry name" value="HHH_8"/>
    <property type="match status" value="1"/>
</dbReference>
<dbReference type="GO" id="GO:0046872">
    <property type="term" value="F:metal ion binding"/>
    <property type="evidence" value="ECO:0007669"/>
    <property type="project" value="UniProtKB-UniRule"/>
</dbReference>
<dbReference type="SMART" id="SM00483">
    <property type="entry name" value="POLXc"/>
    <property type="match status" value="1"/>
</dbReference>
<dbReference type="InterPro" id="IPR002054">
    <property type="entry name" value="DNA-dir_DNA_pol_X"/>
</dbReference>